<evidence type="ECO:0000313" key="2">
    <source>
        <dbReference type="EMBL" id="KGJ93432.1"/>
    </source>
</evidence>
<comment type="caution">
    <text evidence="2">The sequence shown here is derived from an EMBL/GenBank/DDBJ whole genome shotgun (WGS) entry which is preliminary data.</text>
</comment>
<dbReference type="OrthoDB" id="6228617at2"/>
<keyword evidence="1" id="KW-0472">Membrane</keyword>
<keyword evidence="1" id="KW-0812">Transmembrane</keyword>
<dbReference type="PATRIC" id="fig|28229.4.peg.1384"/>
<name>A0A099KU82_COLPS</name>
<dbReference type="Proteomes" id="UP000029843">
    <property type="component" value="Unassembled WGS sequence"/>
</dbReference>
<feature type="transmembrane region" description="Helical" evidence="1">
    <location>
        <begin position="32"/>
        <end position="50"/>
    </location>
</feature>
<gene>
    <name evidence="2" type="ORF">ND2E_2357</name>
</gene>
<proteinExistence type="predicted"/>
<reference evidence="2 3" key="1">
    <citation type="submission" date="2014-08" db="EMBL/GenBank/DDBJ databases">
        <title>Genomic and Phenotypic Diversity of Colwellia psychrerythraea strains from Disparate Marine Basins.</title>
        <authorList>
            <person name="Techtmann S.M."/>
            <person name="Stelling S.C."/>
            <person name="Utturkar S.M."/>
            <person name="Alshibli N."/>
            <person name="Harris A."/>
            <person name="Brown S.D."/>
            <person name="Hazen T.C."/>
        </authorList>
    </citation>
    <scope>NUCLEOTIDE SEQUENCE [LARGE SCALE GENOMIC DNA]</scope>
    <source>
        <strain evidence="2 3">ND2E</strain>
    </source>
</reference>
<keyword evidence="1" id="KW-1133">Transmembrane helix</keyword>
<dbReference type="RefSeq" id="WP_033093150.1">
    <property type="nucleotide sequence ID" value="NZ_JQED01000012.1"/>
</dbReference>
<accession>A0A099KU82</accession>
<organism evidence="2 3">
    <name type="scientific">Colwellia psychrerythraea</name>
    <name type="common">Vibrio psychroerythus</name>
    <dbReference type="NCBI Taxonomy" id="28229"/>
    <lineage>
        <taxon>Bacteria</taxon>
        <taxon>Pseudomonadati</taxon>
        <taxon>Pseudomonadota</taxon>
        <taxon>Gammaproteobacteria</taxon>
        <taxon>Alteromonadales</taxon>
        <taxon>Colwelliaceae</taxon>
        <taxon>Colwellia</taxon>
    </lineage>
</organism>
<dbReference type="AlphaFoldDB" id="A0A099KU82"/>
<evidence type="ECO:0000313" key="3">
    <source>
        <dbReference type="Proteomes" id="UP000029843"/>
    </source>
</evidence>
<sequence precursor="true">MKIFIAIAVACLAVFLFHHAYGLEGVSLERWGYIVGGVISVVVVLALFIPKQEEGQERKF</sequence>
<protein>
    <submittedName>
        <fullName evidence="2">Uncharacterized protein</fullName>
    </submittedName>
</protein>
<dbReference type="EMBL" id="JQED01000012">
    <property type="protein sequence ID" value="KGJ93432.1"/>
    <property type="molecule type" value="Genomic_DNA"/>
</dbReference>
<evidence type="ECO:0000256" key="1">
    <source>
        <dbReference type="SAM" id="Phobius"/>
    </source>
</evidence>